<evidence type="ECO:0000256" key="1">
    <source>
        <dbReference type="SAM" id="MobiDB-lite"/>
    </source>
</evidence>
<feature type="region of interest" description="Disordered" evidence="1">
    <location>
        <begin position="202"/>
        <end position="221"/>
    </location>
</feature>
<feature type="compositionally biased region" description="Acidic residues" evidence="1">
    <location>
        <begin position="41"/>
        <end position="61"/>
    </location>
</feature>
<dbReference type="AlphaFoldDB" id="R7W2F6"/>
<feature type="region of interest" description="Disordered" evidence="1">
    <location>
        <begin position="37"/>
        <end position="61"/>
    </location>
</feature>
<evidence type="ECO:0000313" key="2">
    <source>
        <dbReference type="EnsemblPlants" id="EMT13496"/>
    </source>
</evidence>
<organism evidence="2">
    <name type="scientific">Aegilops tauschii</name>
    <name type="common">Tausch's goatgrass</name>
    <name type="synonym">Aegilops squarrosa</name>
    <dbReference type="NCBI Taxonomy" id="37682"/>
    <lineage>
        <taxon>Eukaryota</taxon>
        <taxon>Viridiplantae</taxon>
        <taxon>Streptophyta</taxon>
        <taxon>Embryophyta</taxon>
        <taxon>Tracheophyta</taxon>
        <taxon>Spermatophyta</taxon>
        <taxon>Magnoliopsida</taxon>
        <taxon>Liliopsida</taxon>
        <taxon>Poales</taxon>
        <taxon>Poaceae</taxon>
        <taxon>BOP clade</taxon>
        <taxon>Pooideae</taxon>
        <taxon>Triticodae</taxon>
        <taxon>Triticeae</taxon>
        <taxon>Triticinae</taxon>
        <taxon>Aegilops</taxon>
    </lineage>
</organism>
<proteinExistence type="predicted"/>
<accession>R7W2F6</accession>
<dbReference type="EnsemblPlants" id="EMT13496">
    <property type="protein sequence ID" value="EMT13496"/>
    <property type="gene ID" value="F775_24961"/>
</dbReference>
<sequence>MPPVLESDMHSREYLAEQKRKGEAYLKERDARIVERKAADDSEYEPDAEEEAYVEEEDLRDEEEVALPKSKAMEALSNKPPNITHENWTSLVNKWSDERNKKICQMNKENREAVRQHQKTGSMSYVSYFSKLNAMEKRREAQSEGEQPVSDTSIVAEVLKEESAHSTVLSSMGHREELATRLQAQERAFQEIQKKQQEELEALKKSQQEKNEAWAKKQKETDNLLDFLRAQATQQSQSQPDGS</sequence>
<reference evidence="2" key="1">
    <citation type="submission" date="2015-06" db="UniProtKB">
        <authorList>
            <consortium name="EnsemblPlants"/>
        </authorList>
    </citation>
    <scope>IDENTIFICATION</scope>
</reference>
<name>R7W2F6_AEGTA</name>
<protein>
    <submittedName>
        <fullName evidence="2">Uncharacterized protein</fullName>
    </submittedName>
</protein>